<proteinExistence type="inferred from homology"/>
<feature type="binding site" description="axial binding residue" evidence="17">
    <location>
        <position position="227"/>
    </location>
    <ligand>
        <name>heme c</name>
        <dbReference type="ChEBI" id="CHEBI:61717"/>
        <label>2</label>
    </ligand>
    <ligandPart>
        <name>Fe</name>
        <dbReference type="ChEBI" id="CHEBI:18248"/>
    </ligandPart>
</feature>
<reference evidence="20 21" key="1">
    <citation type="submission" date="2017-06" db="EMBL/GenBank/DDBJ databases">
        <title>Azoarcus.</title>
        <authorList>
            <person name="Woo J.-H."/>
            <person name="Kim H.-S."/>
        </authorList>
    </citation>
    <scope>NUCLEOTIDE SEQUENCE [LARGE SCALE GENOMIC DNA]</scope>
    <source>
        <strain evidence="20 21">TSPY31</strain>
    </source>
</reference>
<evidence type="ECO:0000256" key="14">
    <source>
        <dbReference type="PIRNR" id="PIRNR038455"/>
    </source>
</evidence>
<protein>
    <recommendedName>
        <fullName evidence="14">SoxAX cytochrome complex subunit A</fullName>
        <ecNumber evidence="14">2.8.5.2</ecNumber>
    </recommendedName>
    <alternativeName>
        <fullName evidence="14">Protein SoxA</fullName>
    </alternativeName>
    <alternativeName>
        <fullName evidence="14">Sulfur oxidizing protein A</fullName>
    </alternativeName>
    <alternativeName>
        <fullName evidence="14">Thiosulfate-oxidizing multienzyme system protein SoxA</fullName>
    </alternativeName>
</protein>
<comment type="cofactor">
    <cofactor evidence="16">
        <name>heme</name>
        <dbReference type="ChEBI" id="CHEBI:30413"/>
    </cofactor>
    <text evidence="16">Binds 2 heme groups per subunit.</text>
</comment>
<evidence type="ECO:0000256" key="5">
    <source>
        <dbReference type="ARBA" id="ARBA00022679"/>
    </source>
</evidence>
<evidence type="ECO:0000256" key="15">
    <source>
        <dbReference type="PIRSR" id="PIRSR038455-1"/>
    </source>
</evidence>
<dbReference type="Proteomes" id="UP000244930">
    <property type="component" value="Chromosome"/>
</dbReference>
<dbReference type="GO" id="GO:0016740">
    <property type="term" value="F:transferase activity"/>
    <property type="evidence" value="ECO:0007669"/>
    <property type="project" value="UniProtKB-KW"/>
</dbReference>
<dbReference type="EC" id="2.8.5.2" evidence="14"/>
<dbReference type="EMBL" id="CP022187">
    <property type="protein sequence ID" value="AWI75470.1"/>
    <property type="molecule type" value="Genomic_DNA"/>
</dbReference>
<keyword evidence="3 14" id="KW-0813">Transport</keyword>
<keyword evidence="8 14" id="KW-0574">Periplasm</keyword>
<dbReference type="GO" id="GO:0009055">
    <property type="term" value="F:electron transfer activity"/>
    <property type="evidence" value="ECO:0007669"/>
    <property type="project" value="InterPro"/>
</dbReference>
<evidence type="ECO:0000313" key="21">
    <source>
        <dbReference type="Proteomes" id="UP000244930"/>
    </source>
</evidence>
<name>A0A2U8GPQ8_9RHOO</name>
<evidence type="ECO:0000256" key="13">
    <source>
        <dbReference type="ARBA" id="ARBA00048423"/>
    </source>
</evidence>
<dbReference type="InterPro" id="IPR009056">
    <property type="entry name" value="Cyt_c-like_dom"/>
</dbReference>
<evidence type="ECO:0000256" key="16">
    <source>
        <dbReference type="PIRSR" id="PIRSR038455-2"/>
    </source>
</evidence>
<dbReference type="Gene3D" id="1.10.760.10">
    <property type="entry name" value="Cytochrome c-like domain"/>
    <property type="match status" value="2"/>
</dbReference>
<evidence type="ECO:0000256" key="8">
    <source>
        <dbReference type="ARBA" id="ARBA00022764"/>
    </source>
</evidence>
<dbReference type="GO" id="GO:0042597">
    <property type="term" value="C:periplasmic space"/>
    <property type="evidence" value="ECO:0007669"/>
    <property type="project" value="UniProtKB-SubCell"/>
</dbReference>
<dbReference type="AlphaFoldDB" id="A0A2U8GPQ8"/>
<dbReference type="GO" id="GO:0019417">
    <property type="term" value="P:sulfur oxidation"/>
    <property type="evidence" value="ECO:0007669"/>
    <property type="project" value="InterPro"/>
</dbReference>
<dbReference type="RefSeq" id="WP_108949176.1">
    <property type="nucleotide sequence ID" value="NZ_CP022187.1"/>
</dbReference>
<feature type="active site" description="Cysteine persulfide intermediate" evidence="15">
    <location>
        <position position="227"/>
    </location>
</feature>
<evidence type="ECO:0000256" key="1">
    <source>
        <dbReference type="ARBA" id="ARBA00004418"/>
    </source>
</evidence>
<evidence type="ECO:0000256" key="2">
    <source>
        <dbReference type="ARBA" id="ARBA00011530"/>
    </source>
</evidence>
<feature type="binding site" description="covalent" evidence="16">
    <location>
        <position position="175"/>
    </location>
    <ligand>
        <name>heme c</name>
        <dbReference type="ChEBI" id="CHEBI:61717"/>
        <label>2</label>
    </ligand>
</feature>
<dbReference type="KEGG" id="acom:CEW83_09810"/>
<dbReference type="GO" id="GO:0046872">
    <property type="term" value="F:metal ion binding"/>
    <property type="evidence" value="ECO:0007669"/>
    <property type="project" value="UniProtKB-KW"/>
</dbReference>
<dbReference type="NCBIfam" id="TIGR04484">
    <property type="entry name" value="thiosulf_SoxA"/>
    <property type="match status" value="1"/>
</dbReference>
<dbReference type="InterPro" id="IPR025710">
    <property type="entry name" value="SoxA"/>
</dbReference>
<dbReference type="PROSITE" id="PS51007">
    <property type="entry name" value="CYTC"/>
    <property type="match status" value="1"/>
</dbReference>
<evidence type="ECO:0000256" key="6">
    <source>
        <dbReference type="ARBA" id="ARBA00022723"/>
    </source>
</evidence>
<accession>A0A2U8GPQ8</accession>
<comment type="similarity">
    <text evidence="11 14">Belongs to the SoxA family.</text>
</comment>
<feature type="chain" id="PRO_5015956623" description="SoxAX cytochrome complex subunit A" evidence="18">
    <location>
        <begin position="24"/>
        <end position="266"/>
    </location>
</feature>
<evidence type="ECO:0000256" key="7">
    <source>
        <dbReference type="ARBA" id="ARBA00022729"/>
    </source>
</evidence>
<feature type="signal peptide" evidence="18">
    <location>
        <begin position="1"/>
        <end position="23"/>
    </location>
</feature>
<evidence type="ECO:0000256" key="9">
    <source>
        <dbReference type="ARBA" id="ARBA00022982"/>
    </source>
</evidence>
<evidence type="ECO:0000256" key="12">
    <source>
        <dbReference type="ARBA" id="ARBA00048077"/>
    </source>
</evidence>
<comment type="subunit">
    <text evidence="2 14">Heterodimer of SoxA and SoxX.</text>
</comment>
<feature type="binding site" description="covalent" evidence="16">
    <location>
        <position position="67"/>
    </location>
    <ligand>
        <name>heme c</name>
        <dbReference type="ChEBI" id="CHEBI:61717"/>
        <label>1</label>
    </ligand>
</feature>
<dbReference type="GO" id="GO:0016669">
    <property type="term" value="F:oxidoreductase activity, acting on a sulfur group of donors, cytochrome as acceptor"/>
    <property type="evidence" value="ECO:0007669"/>
    <property type="project" value="InterPro"/>
</dbReference>
<keyword evidence="10 14" id="KW-0408">Iron</keyword>
<sequence>MRKQFMFTALGAAVMLTSPLASANEELNFDAYREMLADGNPAELYEMEGEELWRTARGPKNATLEQCNLGLGPGVVEGAAAQLPRYFDDTGKVQDLESRLMHCMETQQGIPSAEIINGKFLKDERGKLAALVAYVVTHSKGKPIAVDLSHPKMKAMYDMGERAFFYRTGSMDFACSTCHSQDDKRIRATSLPNITKPEGAAAGWGSWPAYRVSNSQFWTMQHRLWDCFRQQRTAEPVFASDVTIALSVFMAGKGNGAAAQWPGVKR</sequence>
<evidence type="ECO:0000256" key="18">
    <source>
        <dbReference type="SAM" id="SignalP"/>
    </source>
</evidence>
<keyword evidence="7 18" id="KW-0732">Signal</keyword>
<feature type="domain" description="Cytochrome c" evidence="19">
    <location>
        <begin position="155"/>
        <end position="266"/>
    </location>
</feature>
<dbReference type="SUPFAM" id="SSF46626">
    <property type="entry name" value="Cytochrome c"/>
    <property type="match status" value="2"/>
</dbReference>
<keyword evidence="6 14" id="KW-0479">Metal-binding</keyword>
<dbReference type="InterPro" id="IPR036909">
    <property type="entry name" value="Cyt_c-like_dom_sf"/>
</dbReference>
<comment type="catalytic activity">
    <reaction evidence="13 14">
        <text>S-sulfanyl-L-cysteinyl-[SoxY protein] + thiosulfate + 2 Fe(III)-[cytochrome c] = S-(2-sulfodisulfanyl)-L-cysteinyl-[SoxY protein] + 2 Fe(II)-[cytochrome c] + 2 H(+)</text>
        <dbReference type="Rhea" id="RHEA:51224"/>
        <dbReference type="Rhea" id="RHEA-COMP:10350"/>
        <dbReference type="Rhea" id="RHEA-COMP:14399"/>
        <dbReference type="Rhea" id="RHEA-COMP:14689"/>
        <dbReference type="Rhea" id="RHEA-COMP:14690"/>
        <dbReference type="ChEBI" id="CHEBI:15378"/>
        <dbReference type="ChEBI" id="CHEBI:29033"/>
        <dbReference type="ChEBI" id="CHEBI:29034"/>
        <dbReference type="ChEBI" id="CHEBI:33542"/>
        <dbReference type="ChEBI" id="CHEBI:61963"/>
        <dbReference type="ChEBI" id="CHEBI:140664"/>
        <dbReference type="EC" id="2.8.5.2"/>
    </reaction>
</comment>
<evidence type="ECO:0000256" key="10">
    <source>
        <dbReference type="ARBA" id="ARBA00023004"/>
    </source>
</evidence>
<organism evidence="20 21">
    <name type="scientific">Parazoarcus communis</name>
    <dbReference type="NCBI Taxonomy" id="41977"/>
    <lineage>
        <taxon>Bacteria</taxon>
        <taxon>Pseudomonadati</taxon>
        <taxon>Pseudomonadota</taxon>
        <taxon>Betaproteobacteria</taxon>
        <taxon>Rhodocyclales</taxon>
        <taxon>Zoogloeaceae</taxon>
        <taxon>Parazoarcus</taxon>
    </lineage>
</organism>
<keyword evidence="9 14" id="KW-0249">Electron transport</keyword>
<dbReference type="Pfam" id="PF21342">
    <property type="entry name" value="SoxA-TsdA_cyt-c"/>
    <property type="match status" value="1"/>
</dbReference>
<keyword evidence="5 14" id="KW-0808">Transferase</keyword>
<feature type="binding site" description="axial binding residue" evidence="17">
    <location>
        <position position="103"/>
    </location>
    <ligand>
        <name>heme c</name>
        <dbReference type="ChEBI" id="CHEBI:61717"/>
        <label>1</label>
    </ligand>
    <ligandPart>
        <name>Fe</name>
        <dbReference type="ChEBI" id="CHEBI:18248"/>
    </ligandPart>
</feature>
<evidence type="ECO:0000256" key="11">
    <source>
        <dbReference type="ARBA" id="ARBA00025746"/>
    </source>
</evidence>
<dbReference type="GO" id="GO:0070069">
    <property type="term" value="C:cytochrome complex"/>
    <property type="evidence" value="ECO:0007669"/>
    <property type="project" value="InterPro"/>
</dbReference>
<feature type="binding site" description="covalent" evidence="16">
    <location>
        <position position="178"/>
    </location>
    <ligand>
        <name>heme c</name>
        <dbReference type="ChEBI" id="CHEBI:61717"/>
        <label>2</label>
    </ligand>
</feature>
<keyword evidence="4 14" id="KW-0349">Heme</keyword>
<feature type="binding site" evidence="16">
    <location>
        <position position="223"/>
    </location>
    <ligand>
        <name>substrate</name>
    </ligand>
</feature>
<dbReference type="PIRSF" id="PIRSF038455">
    <property type="entry name" value="SoxA"/>
    <property type="match status" value="1"/>
</dbReference>
<comment type="catalytic activity">
    <reaction evidence="12 14">
        <text>L-cysteinyl-[SoxY protein] + thiosulfate + 2 Fe(III)-[cytochrome c] = S-sulfosulfanyl-L-cysteinyl-[SoxY protein] + 2 Fe(II)-[cytochrome c] + 2 H(+)</text>
        <dbReference type="Rhea" id="RHEA:56720"/>
        <dbReference type="Rhea" id="RHEA-COMP:10350"/>
        <dbReference type="Rhea" id="RHEA-COMP:14328"/>
        <dbReference type="Rhea" id="RHEA-COMP:14399"/>
        <dbReference type="Rhea" id="RHEA-COMP:14691"/>
        <dbReference type="ChEBI" id="CHEBI:15378"/>
        <dbReference type="ChEBI" id="CHEBI:29033"/>
        <dbReference type="ChEBI" id="CHEBI:29034"/>
        <dbReference type="ChEBI" id="CHEBI:29950"/>
        <dbReference type="ChEBI" id="CHEBI:33542"/>
        <dbReference type="ChEBI" id="CHEBI:139321"/>
        <dbReference type="EC" id="2.8.5.2"/>
    </reaction>
</comment>
<evidence type="ECO:0000313" key="20">
    <source>
        <dbReference type="EMBL" id="AWI75470.1"/>
    </source>
</evidence>
<comment type="subcellular location">
    <subcellularLocation>
        <location evidence="1 14">Periplasm</location>
    </subcellularLocation>
</comment>
<evidence type="ECO:0000256" key="17">
    <source>
        <dbReference type="PIRSR" id="PIRSR038455-3"/>
    </source>
</evidence>
<dbReference type="GO" id="GO:0020037">
    <property type="term" value="F:heme binding"/>
    <property type="evidence" value="ECO:0007669"/>
    <property type="project" value="InterPro"/>
</dbReference>
<feature type="binding site" description="axial binding residue" evidence="17">
    <location>
        <position position="179"/>
    </location>
    <ligand>
        <name>heme c</name>
        <dbReference type="ChEBI" id="CHEBI:61717"/>
        <label>2</label>
    </ligand>
    <ligandPart>
        <name>Fe</name>
        <dbReference type="ChEBI" id="CHEBI:18248"/>
    </ligandPart>
</feature>
<evidence type="ECO:0000256" key="4">
    <source>
        <dbReference type="ARBA" id="ARBA00022617"/>
    </source>
</evidence>
<evidence type="ECO:0000259" key="19">
    <source>
        <dbReference type="PROSITE" id="PS51007"/>
    </source>
</evidence>
<evidence type="ECO:0000256" key="3">
    <source>
        <dbReference type="ARBA" id="ARBA00022448"/>
    </source>
</evidence>
<gene>
    <name evidence="20" type="primary">soxA</name>
    <name evidence="20" type="ORF">CEW83_09810</name>
</gene>
<keyword evidence="21" id="KW-1185">Reference proteome</keyword>